<feature type="transmembrane region" description="Helical" evidence="1">
    <location>
        <begin position="562"/>
        <end position="579"/>
    </location>
</feature>
<accession>A0A015K0G7</accession>
<reference evidence="2 3" key="1">
    <citation type="submission" date="2014-02" db="EMBL/GenBank/DDBJ databases">
        <title>Single nucleus genome sequencing reveals high similarity among nuclei of an endomycorrhizal fungus.</title>
        <authorList>
            <person name="Lin K."/>
            <person name="Geurts R."/>
            <person name="Zhang Z."/>
            <person name="Limpens E."/>
            <person name="Saunders D.G."/>
            <person name="Mu D."/>
            <person name="Pang E."/>
            <person name="Cao H."/>
            <person name="Cha H."/>
            <person name="Lin T."/>
            <person name="Zhou Q."/>
            <person name="Shang Y."/>
            <person name="Li Y."/>
            <person name="Ivanov S."/>
            <person name="Sharma T."/>
            <person name="Velzen R.V."/>
            <person name="Ruijter N.D."/>
            <person name="Aanen D.K."/>
            <person name="Win J."/>
            <person name="Kamoun S."/>
            <person name="Bisseling T."/>
            <person name="Huang S."/>
        </authorList>
    </citation>
    <scope>NUCLEOTIDE SEQUENCE [LARGE SCALE GENOMIC DNA]</scope>
    <source>
        <strain evidence="3">DAOM197198w</strain>
    </source>
</reference>
<dbReference type="EMBL" id="JEMT01029163">
    <property type="protein sequence ID" value="EXX52921.1"/>
    <property type="molecule type" value="Genomic_DNA"/>
</dbReference>
<evidence type="ECO:0000256" key="1">
    <source>
        <dbReference type="SAM" id="Phobius"/>
    </source>
</evidence>
<dbReference type="Proteomes" id="UP000022910">
    <property type="component" value="Unassembled WGS sequence"/>
</dbReference>
<keyword evidence="1" id="KW-1133">Transmembrane helix</keyword>
<evidence type="ECO:0000313" key="2">
    <source>
        <dbReference type="EMBL" id="EXX52921.1"/>
    </source>
</evidence>
<protein>
    <submittedName>
        <fullName evidence="2">Uncharacterized protein</fullName>
    </submittedName>
</protein>
<gene>
    <name evidence="2" type="ORF">RirG_248730</name>
</gene>
<proteinExistence type="predicted"/>
<keyword evidence="3" id="KW-1185">Reference proteome</keyword>
<dbReference type="HOGENOM" id="CLU_010229_2_0_1"/>
<dbReference type="OrthoDB" id="10463420at2759"/>
<feature type="transmembrane region" description="Helical" evidence="1">
    <location>
        <begin position="528"/>
        <end position="550"/>
    </location>
</feature>
<keyword evidence="1" id="KW-0472">Membrane</keyword>
<evidence type="ECO:0000313" key="3">
    <source>
        <dbReference type="Proteomes" id="UP000022910"/>
    </source>
</evidence>
<keyword evidence="1" id="KW-0812">Transmembrane</keyword>
<feature type="transmembrane region" description="Helical" evidence="1">
    <location>
        <begin position="414"/>
        <end position="435"/>
    </location>
</feature>
<organism evidence="2 3">
    <name type="scientific">Rhizophagus irregularis (strain DAOM 197198w)</name>
    <name type="common">Glomus intraradices</name>
    <dbReference type="NCBI Taxonomy" id="1432141"/>
    <lineage>
        <taxon>Eukaryota</taxon>
        <taxon>Fungi</taxon>
        <taxon>Fungi incertae sedis</taxon>
        <taxon>Mucoromycota</taxon>
        <taxon>Glomeromycotina</taxon>
        <taxon>Glomeromycetes</taxon>
        <taxon>Glomerales</taxon>
        <taxon>Glomeraceae</taxon>
        <taxon>Rhizophagus</taxon>
    </lineage>
</organism>
<name>A0A015K0G7_RHIIW</name>
<comment type="caution">
    <text evidence="2">The sequence shown here is derived from an EMBL/GenBank/DDBJ whole genome shotgun (WGS) entry which is preliminary data.</text>
</comment>
<sequence>MNHTGLFLLPSLFYYTPDKEIKYCWNNKYKNSFNQTLFDKSTYYQTKYVFGILNERVWKSKFDEKMSKTNFSSEKSDELNKENNKIVECDEYLNVHSFNLYNMDTVSTLFQEAIANDREESIELTGNLIKWYIHINIDDGKIKLEVFKKINTKWESISTRTENFPYKFKKSYEKHELIASSLLNNDDIVILISFGILIYTFSENNKSSENEKSSEKVKSIFLNYFYFIDPYKNYNKKKYMKTLQHCKRIFSKSTLPLPTYDSFRLDGWISDVINNKSSLLKYGVELLKFAIKEHKLELIDDIYKKCMACFKEDLMNNKSFLSIITSAMPLLDEYYPEYILKYSSETNMIIDSSFYSIEHRNKNFHLYSFFQSPQIANLSKSLLWTKWHNKRFCNFRIKWWKKFLLFLFLRFIRWTIQTLIILLTLPLYLATFYILSKYNFINNISFSTSSDIYFYIKLKIEKYITTTPTITFMIPYINFVNYSKDYNWFLELIKPQPSPFTETINRNIYKTWNGEALINFKWNAYGKYYYAIIWILFMTLLGCFTTAATIPQQYINKEVRQQLFIASIILGSIHLIFEIRQFCYNITKWFYNFWNIFGKYDV</sequence>
<dbReference type="AlphaFoldDB" id="A0A015K0G7"/>